<dbReference type="InterPro" id="IPR043587">
    <property type="entry name" value="Phosphatase_SSH-like"/>
</dbReference>
<reference evidence="9" key="3">
    <citation type="submission" date="2025-09" db="UniProtKB">
        <authorList>
            <consortium name="Ensembl"/>
        </authorList>
    </citation>
    <scope>IDENTIFICATION</scope>
</reference>
<dbReference type="InterPro" id="IPR029021">
    <property type="entry name" value="Prot-tyrosine_phosphatase-like"/>
</dbReference>
<evidence type="ECO:0000256" key="3">
    <source>
        <dbReference type="ARBA" id="ARBA00022801"/>
    </source>
</evidence>
<feature type="domain" description="Tyrosine specific protein phosphatases" evidence="8">
    <location>
        <begin position="373"/>
        <end position="430"/>
    </location>
</feature>
<dbReference type="InterPro" id="IPR043588">
    <property type="entry name" value="SSH-N"/>
</dbReference>
<proteinExistence type="inferred from homology"/>
<protein>
    <recommendedName>
        <fullName evidence="2">protein-serine/threonine phosphatase</fullName>
        <ecNumber evidence="2">3.1.3.16</ecNumber>
    </recommendedName>
</protein>
<dbReference type="PROSITE" id="PS50054">
    <property type="entry name" value="TYR_PHOSPHATASE_DUAL"/>
    <property type="match status" value="1"/>
</dbReference>
<reference evidence="9" key="1">
    <citation type="submission" date="2020-10" db="EMBL/GenBank/DDBJ databases">
        <title>Catharus ustulatus (Swainson's thrush) genome, bCatUst1, primary haplotype v2.</title>
        <authorList>
            <person name="Delmore K."/>
            <person name="Vafadar M."/>
            <person name="Formenti G."/>
            <person name="Chow W."/>
            <person name="Pelan S."/>
            <person name="Howe K."/>
            <person name="Rhie A."/>
            <person name="Mountcastle J."/>
            <person name="Haase B."/>
            <person name="Fedrigo O."/>
            <person name="Jarvis E.D."/>
        </authorList>
    </citation>
    <scope>NUCLEOTIDE SEQUENCE [LARGE SCALE GENOMIC DNA]</scope>
</reference>
<feature type="region of interest" description="Disordered" evidence="6">
    <location>
        <begin position="457"/>
        <end position="499"/>
    </location>
</feature>
<dbReference type="Pfam" id="PF00782">
    <property type="entry name" value="DSPc"/>
    <property type="match status" value="1"/>
</dbReference>
<dbReference type="InterPro" id="IPR016130">
    <property type="entry name" value="Tyr_Pase_AS"/>
</dbReference>
<comment type="catalytic activity">
    <reaction evidence="5">
        <text>O-phospho-L-threonyl-[protein] + H2O = L-threonyl-[protein] + phosphate</text>
        <dbReference type="Rhea" id="RHEA:47004"/>
        <dbReference type="Rhea" id="RHEA-COMP:11060"/>
        <dbReference type="Rhea" id="RHEA-COMP:11605"/>
        <dbReference type="ChEBI" id="CHEBI:15377"/>
        <dbReference type="ChEBI" id="CHEBI:30013"/>
        <dbReference type="ChEBI" id="CHEBI:43474"/>
        <dbReference type="ChEBI" id="CHEBI:61977"/>
        <dbReference type="EC" id="3.1.3.16"/>
    </reaction>
</comment>
<dbReference type="SMART" id="SM00195">
    <property type="entry name" value="DSPc"/>
    <property type="match status" value="1"/>
</dbReference>
<dbReference type="Pfam" id="PF23040">
    <property type="entry name" value="PH_SSH1-like_1st"/>
    <property type="match status" value="1"/>
</dbReference>
<name>A0A8C3UHN1_CATUS</name>
<gene>
    <name evidence="9" type="primary">SSH3</name>
</gene>
<keyword evidence="4" id="KW-0904">Protein phosphatase</keyword>
<evidence type="ECO:0000313" key="9">
    <source>
        <dbReference type="Ensembl" id="ENSCUSP00005012179.1"/>
    </source>
</evidence>
<dbReference type="GO" id="GO:0004722">
    <property type="term" value="F:protein serine/threonine phosphatase activity"/>
    <property type="evidence" value="ECO:0007669"/>
    <property type="project" value="UniProtKB-EC"/>
</dbReference>
<evidence type="ECO:0000256" key="2">
    <source>
        <dbReference type="ARBA" id="ARBA00013081"/>
    </source>
</evidence>
<dbReference type="Gene3D" id="3.90.190.10">
    <property type="entry name" value="Protein tyrosine phosphatase superfamily"/>
    <property type="match status" value="1"/>
</dbReference>
<dbReference type="PROSITE" id="PS50056">
    <property type="entry name" value="TYR_PHOSPHATASE_2"/>
    <property type="match status" value="1"/>
</dbReference>
<feature type="domain" description="Tyrosine-protein phosphatase" evidence="7">
    <location>
        <begin position="303"/>
        <end position="448"/>
    </location>
</feature>
<dbReference type="InterPro" id="IPR020422">
    <property type="entry name" value="TYR_PHOSPHATASE_DUAL_dom"/>
</dbReference>
<dbReference type="Proteomes" id="UP000694563">
    <property type="component" value="Chromosome 6"/>
</dbReference>
<dbReference type="FunFam" id="3.90.190.10:FF:000004">
    <property type="entry name" value="Protein phosphatase Slingshot homolog 2"/>
    <property type="match status" value="1"/>
</dbReference>
<dbReference type="PROSITE" id="PS00383">
    <property type="entry name" value="TYR_PHOSPHATASE_1"/>
    <property type="match status" value="1"/>
</dbReference>
<feature type="compositionally biased region" description="Basic and acidic residues" evidence="6">
    <location>
        <begin position="602"/>
        <end position="623"/>
    </location>
</feature>
<feature type="region of interest" description="Disordered" evidence="6">
    <location>
        <begin position="65"/>
        <end position="88"/>
    </location>
</feature>
<evidence type="ECO:0000259" key="8">
    <source>
        <dbReference type="PROSITE" id="PS50056"/>
    </source>
</evidence>
<comment type="similarity">
    <text evidence="1">Belongs to the protein-tyrosine phosphatase family.</text>
</comment>
<evidence type="ECO:0000256" key="6">
    <source>
        <dbReference type="SAM" id="MobiDB-lite"/>
    </source>
</evidence>
<feature type="compositionally biased region" description="Pro residues" evidence="6">
    <location>
        <begin position="67"/>
        <end position="82"/>
    </location>
</feature>
<dbReference type="Ensembl" id="ENSCUST00005012688.1">
    <property type="protein sequence ID" value="ENSCUSP00005012179.1"/>
    <property type="gene ID" value="ENSCUSG00005007822.1"/>
</dbReference>
<dbReference type="EC" id="3.1.3.16" evidence="2"/>
<dbReference type="GO" id="GO:0030837">
    <property type="term" value="P:negative regulation of actin filament polymerization"/>
    <property type="evidence" value="ECO:0007669"/>
    <property type="project" value="InterPro"/>
</dbReference>
<feature type="region of interest" description="Disordered" evidence="6">
    <location>
        <begin position="565"/>
        <end position="623"/>
    </location>
</feature>
<evidence type="ECO:0000256" key="5">
    <source>
        <dbReference type="ARBA" id="ARBA00048336"/>
    </source>
</evidence>
<evidence type="ECO:0000259" key="7">
    <source>
        <dbReference type="PROSITE" id="PS50054"/>
    </source>
</evidence>
<accession>A0A8C3UHN1</accession>
<evidence type="ECO:0000256" key="1">
    <source>
        <dbReference type="ARBA" id="ARBA00009580"/>
    </source>
</evidence>
<dbReference type="GO" id="GO:0003779">
    <property type="term" value="F:actin binding"/>
    <property type="evidence" value="ECO:0007669"/>
    <property type="project" value="InterPro"/>
</dbReference>
<keyword evidence="3" id="KW-0378">Hydrolase</keyword>
<keyword evidence="10" id="KW-1185">Reference proteome</keyword>
<organism evidence="9 10">
    <name type="scientific">Catharus ustulatus</name>
    <name type="common">Russet-backed thrush</name>
    <name type="synonym">Hylocichla ustulatus</name>
    <dbReference type="NCBI Taxonomy" id="91951"/>
    <lineage>
        <taxon>Eukaryota</taxon>
        <taxon>Metazoa</taxon>
        <taxon>Chordata</taxon>
        <taxon>Craniata</taxon>
        <taxon>Vertebrata</taxon>
        <taxon>Euteleostomi</taxon>
        <taxon>Archelosauria</taxon>
        <taxon>Archosauria</taxon>
        <taxon>Dinosauria</taxon>
        <taxon>Saurischia</taxon>
        <taxon>Theropoda</taxon>
        <taxon>Coelurosauria</taxon>
        <taxon>Aves</taxon>
        <taxon>Neognathae</taxon>
        <taxon>Neoaves</taxon>
        <taxon>Telluraves</taxon>
        <taxon>Australaves</taxon>
        <taxon>Passeriformes</taxon>
        <taxon>Turdidae</taxon>
        <taxon>Catharus</taxon>
    </lineage>
</organism>
<reference evidence="9" key="2">
    <citation type="submission" date="2025-08" db="UniProtKB">
        <authorList>
            <consortium name="Ensembl"/>
        </authorList>
    </citation>
    <scope>IDENTIFICATION</scope>
</reference>
<dbReference type="SUPFAM" id="SSF52799">
    <property type="entry name" value="(Phosphotyrosine protein) phosphatases II"/>
    <property type="match status" value="1"/>
</dbReference>
<dbReference type="AlphaFoldDB" id="A0A8C3UHN1"/>
<dbReference type="InterPro" id="IPR000387">
    <property type="entry name" value="Tyr_Pase_dom"/>
</dbReference>
<evidence type="ECO:0000313" key="10">
    <source>
        <dbReference type="Proteomes" id="UP000694563"/>
    </source>
</evidence>
<dbReference type="PANTHER" id="PTHR45864">
    <property type="entry name" value="SLINGSHOT PROTEIN PHOSPHATASE HOMOLOG"/>
    <property type="match status" value="1"/>
</dbReference>
<sequence>MLPDVANCSDGEKGFQNLGVGDTGVGWGHSLPPPGSTLGVPWVLRTLLPRRQSFVMVKGAARLLPAEEPPPAEPPPAEPPCQAPGQQEQHLHLMMQLLRPQDAIRLAVRLESARPRRVRYLLVVRPEEAGAEAETALLGADFAHEGASRCTLGMVLPLWSDTQVFLDGDGGFSVTSGGQTRIFKPISVQTMWAVLQELHLACEDAARGGHIPGGPALAWARDYAAALGSEQSCLNEWLAMADLESVRPASPTPLRPAMPELSEQAVRALLREVMAAADLENVTSKEVGGTGQGVLGAGRAGQGRVAVSPPLTAVTAQGSEWNAANLEELQQNKVTHILNVAREIDNFFPALFTYMNVRVYDEEAAELLPHWNDTFLFLSRVRAAGGRALVHCRMGLSRSAATVLAYAMKEFGWPLERALRHVRHCRPGVLPNPGFMRQLDFYQGILSASRHSSLWEPRAAEQALHPKEDTARDTSGLSPTSSLLASPHPEEEEAAAGGLLGASRRPRISLCSVMRSISLLETPEPPELLGEPLASEVSRGQGGMEGPSCGVTAAWDDPAVSLQVFQASEEAEGPSPRSRPSSRPRGVVRQASLDGSPAPFCDHTHSDGHTHAPGHAHTDEPTP</sequence>
<feature type="compositionally biased region" description="Low complexity" evidence="6">
    <location>
        <begin position="574"/>
        <end position="585"/>
    </location>
</feature>
<evidence type="ECO:0000256" key="4">
    <source>
        <dbReference type="ARBA" id="ARBA00022912"/>
    </source>
</evidence>
<dbReference type="InterPro" id="IPR000340">
    <property type="entry name" value="Dual-sp_phosphatase_cat-dom"/>
</dbReference>
<dbReference type="PANTHER" id="PTHR45864:SF4">
    <property type="entry name" value="PROTEIN PHOSPHATASE SLINGSHOT HOMOLOG 3"/>
    <property type="match status" value="1"/>
</dbReference>